<dbReference type="SUPFAM" id="SSF53697">
    <property type="entry name" value="SIS domain"/>
    <property type="match status" value="1"/>
</dbReference>
<dbReference type="EMBL" id="CP036266">
    <property type="protein sequence ID" value="QDT18579.1"/>
    <property type="molecule type" value="Genomic_DNA"/>
</dbReference>
<comment type="catalytic activity">
    <reaction evidence="8 9">
        <text>alpha-D-glucose 6-phosphate = beta-D-fructose 6-phosphate</text>
        <dbReference type="Rhea" id="RHEA:11816"/>
        <dbReference type="ChEBI" id="CHEBI:57634"/>
        <dbReference type="ChEBI" id="CHEBI:58225"/>
        <dbReference type="EC" id="5.3.1.9"/>
    </reaction>
</comment>
<keyword evidence="7 9" id="KW-0413">Isomerase</keyword>
<gene>
    <name evidence="10" type="primary">pgi</name>
    <name evidence="10" type="ORF">HG66A1_03400</name>
</gene>
<organism evidence="10 11">
    <name type="scientific">Gimesia chilikensis</name>
    <dbReference type="NCBI Taxonomy" id="2605989"/>
    <lineage>
        <taxon>Bacteria</taxon>
        <taxon>Pseudomonadati</taxon>
        <taxon>Planctomycetota</taxon>
        <taxon>Planctomycetia</taxon>
        <taxon>Planctomycetales</taxon>
        <taxon>Planctomycetaceae</taxon>
        <taxon>Gimesia</taxon>
    </lineage>
</organism>
<proteinExistence type="inferred from homology"/>
<dbReference type="RefSeq" id="WP_145180233.1">
    <property type="nucleotide sequence ID" value="NZ_CP036266.1"/>
</dbReference>
<keyword evidence="4 9" id="KW-0312">Gluconeogenesis</keyword>
<evidence type="ECO:0000256" key="6">
    <source>
        <dbReference type="ARBA" id="ARBA00023152"/>
    </source>
</evidence>
<dbReference type="PROSITE" id="PS51463">
    <property type="entry name" value="P_GLUCOSE_ISOMERASE_3"/>
    <property type="match status" value="1"/>
</dbReference>
<dbReference type="FunFam" id="3.40.50.10490:FF:000016">
    <property type="entry name" value="Glucose-6-phosphate isomerase"/>
    <property type="match status" value="1"/>
</dbReference>
<keyword evidence="5" id="KW-0963">Cytoplasm</keyword>
<dbReference type="PRINTS" id="PR00662">
    <property type="entry name" value="G6PISOMERASE"/>
</dbReference>
<reference evidence="10 11" key="1">
    <citation type="submission" date="2019-02" db="EMBL/GenBank/DDBJ databases">
        <title>Deep-cultivation of Planctomycetes and their phenomic and genomic characterization uncovers novel biology.</title>
        <authorList>
            <person name="Wiegand S."/>
            <person name="Jogler M."/>
            <person name="Boedeker C."/>
            <person name="Pinto D."/>
            <person name="Vollmers J."/>
            <person name="Rivas-Marin E."/>
            <person name="Kohn T."/>
            <person name="Peeters S.H."/>
            <person name="Heuer A."/>
            <person name="Rast P."/>
            <person name="Oberbeckmann S."/>
            <person name="Bunk B."/>
            <person name="Jeske O."/>
            <person name="Meyerdierks A."/>
            <person name="Storesund J.E."/>
            <person name="Kallscheuer N."/>
            <person name="Luecker S."/>
            <person name="Lage O.M."/>
            <person name="Pohl T."/>
            <person name="Merkel B.J."/>
            <person name="Hornburger P."/>
            <person name="Mueller R.-W."/>
            <person name="Bruemmer F."/>
            <person name="Labrenz M."/>
            <person name="Spormann A.M."/>
            <person name="Op den Camp H."/>
            <person name="Overmann J."/>
            <person name="Amann R."/>
            <person name="Jetten M.S.M."/>
            <person name="Mascher T."/>
            <person name="Medema M.H."/>
            <person name="Devos D.P."/>
            <person name="Kaster A.-K."/>
            <person name="Ovreas L."/>
            <person name="Rohde M."/>
            <person name="Galperin M.Y."/>
            <person name="Jogler C."/>
        </authorList>
    </citation>
    <scope>NUCLEOTIDE SEQUENCE [LARGE SCALE GENOMIC DNA]</scope>
    <source>
        <strain evidence="10 11">HG66A1</strain>
    </source>
</reference>
<dbReference type="GO" id="GO:0097367">
    <property type="term" value="F:carbohydrate derivative binding"/>
    <property type="evidence" value="ECO:0007669"/>
    <property type="project" value="InterPro"/>
</dbReference>
<dbReference type="InterPro" id="IPR001672">
    <property type="entry name" value="G6P_Isomerase"/>
</dbReference>
<dbReference type="PANTHER" id="PTHR11469">
    <property type="entry name" value="GLUCOSE-6-PHOSPHATE ISOMERASE"/>
    <property type="match status" value="1"/>
</dbReference>
<evidence type="ECO:0000256" key="4">
    <source>
        <dbReference type="ARBA" id="ARBA00022432"/>
    </source>
</evidence>
<dbReference type="PANTHER" id="PTHR11469:SF1">
    <property type="entry name" value="GLUCOSE-6-PHOSPHATE ISOMERASE"/>
    <property type="match status" value="1"/>
</dbReference>
<dbReference type="OrthoDB" id="140919at2"/>
<comment type="similarity">
    <text evidence="2 9">Belongs to the GPI family.</text>
</comment>
<dbReference type="GO" id="GO:0051156">
    <property type="term" value="P:glucose 6-phosphate metabolic process"/>
    <property type="evidence" value="ECO:0007669"/>
    <property type="project" value="TreeGrafter"/>
</dbReference>
<protein>
    <recommendedName>
        <fullName evidence="3 9">Glucose-6-phosphate isomerase</fullName>
        <ecNumber evidence="3 9">5.3.1.9</ecNumber>
    </recommendedName>
</protein>
<dbReference type="UniPathway" id="UPA00109">
    <property type="reaction ID" value="UER00181"/>
</dbReference>
<evidence type="ECO:0000256" key="7">
    <source>
        <dbReference type="ARBA" id="ARBA00023235"/>
    </source>
</evidence>
<dbReference type="GO" id="GO:0004347">
    <property type="term" value="F:glucose-6-phosphate isomerase activity"/>
    <property type="evidence" value="ECO:0007669"/>
    <property type="project" value="UniProtKB-EC"/>
</dbReference>
<dbReference type="CDD" id="cd05015">
    <property type="entry name" value="SIS_PGI_1"/>
    <property type="match status" value="1"/>
</dbReference>
<name>A0A517PGU1_9PLAN</name>
<dbReference type="InterPro" id="IPR035482">
    <property type="entry name" value="SIS_PGI_2"/>
</dbReference>
<evidence type="ECO:0000256" key="1">
    <source>
        <dbReference type="ARBA" id="ARBA00004926"/>
    </source>
</evidence>
<dbReference type="EC" id="5.3.1.9" evidence="3 9"/>
<dbReference type="InterPro" id="IPR046348">
    <property type="entry name" value="SIS_dom_sf"/>
</dbReference>
<evidence type="ECO:0000313" key="10">
    <source>
        <dbReference type="EMBL" id="QDT18579.1"/>
    </source>
</evidence>
<dbReference type="CDD" id="cd05016">
    <property type="entry name" value="SIS_PGI_2"/>
    <property type="match status" value="1"/>
</dbReference>
<dbReference type="GO" id="GO:0005829">
    <property type="term" value="C:cytosol"/>
    <property type="evidence" value="ECO:0007669"/>
    <property type="project" value="TreeGrafter"/>
</dbReference>
<evidence type="ECO:0000256" key="2">
    <source>
        <dbReference type="ARBA" id="ARBA00006604"/>
    </source>
</evidence>
<dbReference type="Gene3D" id="3.40.50.10490">
    <property type="entry name" value="Glucose-6-phosphate isomerase like protein, domain 1"/>
    <property type="match status" value="2"/>
</dbReference>
<dbReference type="InterPro" id="IPR018189">
    <property type="entry name" value="Phosphoglucose_isomerase_CS"/>
</dbReference>
<dbReference type="GO" id="GO:0006096">
    <property type="term" value="P:glycolytic process"/>
    <property type="evidence" value="ECO:0007669"/>
    <property type="project" value="UniProtKB-UniPathway"/>
</dbReference>
<dbReference type="AlphaFoldDB" id="A0A517PGU1"/>
<dbReference type="GO" id="GO:0048029">
    <property type="term" value="F:monosaccharide binding"/>
    <property type="evidence" value="ECO:0007669"/>
    <property type="project" value="TreeGrafter"/>
</dbReference>
<keyword evidence="6 9" id="KW-0324">Glycolysis</keyword>
<evidence type="ECO:0000256" key="5">
    <source>
        <dbReference type="ARBA" id="ARBA00022490"/>
    </source>
</evidence>
<dbReference type="InterPro" id="IPR035476">
    <property type="entry name" value="SIS_PGI_1"/>
</dbReference>
<sequence length="469" mass="52211">MTNFIRYDDSAARKLIDEKWYEELQPALMAAREEMLKDIELLGSDAIPADKQPLDAGFQNLPQQLLDEYESQGSESLLGRIEAKAQELREQSDRFVVLGIGGSYMGMRALFEALCHPLHNELTRDQRGGVPRLYFEGNNVDNDSITALQELLKTSCLDPKDVLQRWSMTVISKSGGTLETALGFRLFRESLDAYYGADSEESRSLVVPITGLEGKLRNFSNHKGYPEVFPIPDNVGGRFSVFTSVGLFPAAVLGIDLKALLQGAADMTRLFNSQPMGDNPVLDYTATCHLFEREKNVSMRILSTWGKRLEALGLWYDQLLAESLGKEEKGATPLTVVNTRDLHSRGQQHQEGVRDKLITNVIVERPDSEPISVPVVPEEENQDQLNKLKGKTVPDVLSAAIEGTNQAYADVHRPTADLILPNLDAYTVGQTLQMLMLATVLEGRLININPYGQPGVEAYKKNMQEVLSR</sequence>
<dbReference type="GO" id="GO:0006094">
    <property type="term" value="P:gluconeogenesis"/>
    <property type="evidence" value="ECO:0007669"/>
    <property type="project" value="UniProtKB-KW"/>
</dbReference>
<evidence type="ECO:0000256" key="3">
    <source>
        <dbReference type="ARBA" id="ARBA00011952"/>
    </source>
</evidence>
<evidence type="ECO:0000256" key="9">
    <source>
        <dbReference type="RuleBase" id="RU000612"/>
    </source>
</evidence>
<keyword evidence="11" id="KW-1185">Reference proteome</keyword>
<evidence type="ECO:0000256" key="8">
    <source>
        <dbReference type="ARBA" id="ARBA00029321"/>
    </source>
</evidence>
<dbReference type="Proteomes" id="UP000320421">
    <property type="component" value="Chromosome"/>
</dbReference>
<dbReference type="PROSITE" id="PS00765">
    <property type="entry name" value="P_GLUCOSE_ISOMERASE_1"/>
    <property type="match status" value="1"/>
</dbReference>
<dbReference type="Pfam" id="PF00342">
    <property type="entry name" value="PGI"/>
    <property type="match status" value="1"/>
</dbReference>
<evidence type="ECO:0000313" key="11">
    <source>
        <dbReference type="Proteomes" id="UP000320421"/>
    </source>
</evidence>
<comment type="pathway">
    <text evidence="1 9">Carbohydrate degradation; glycolysis; D-glyceraldehyde 3-phosphate and glycerone phosphate from D-glucose: step 2/4.</text>
</comment>
<accession>A0A517PGU1</accession>